<dbReference type="InParanoid" id="A0A6G9IBF9"/>
<dbReference type="RefSeq" id="WP_166915692.1">
    <property type="nucleotide sequence ID" value="NZ_CP050253.1"/>
</dbReference>
<organism evidence="1 2">
    <name type="scientific">Zophobihabitans entericus</name>
    <dbReference type="NCBI Taxonomy" id="1635327"/>
    <lineage>
        <taxon>Bacteria</taxon>
        <taxon>Pseudomonadati</taxon>
        <taxon>Pseudomonadota</taxon>
        <taxon>Gammaproteobacteria</taxon>
        <taxon>Orbales</taxon>
        <taxon>Orbaceae</taxon>
        <taxon>Zophobihabitans</taxon>
    </lineage>
</organism>
<keyword evidence="2" id="KW-1185">Reference proteome</keyword>
<dbReference type="EMBL" id="CP050253">
    <property type="protein sequence ID" value="QIQ21167.1"/>
    <property type="molecule type" value="Genomic_DNA"/>
</dbReference>
<dbReference type="KEGG" id="orb:IPMB12_05425"/>
<proteinExistence type="predicted"/>
<dbReference type="PROSITE" id="PS51257">
    <property type="entry name" value="PROKAR_LIPOPROTEIN"/>
    <property type="match status" value="1"/>
</dbReference>
<accession>A0A6G9IBF9</accession>
<name>A0A6G9IBF9_9GAMM</name>
<protein>
    <submittedName>
        <fullName evidence="1">Uncharacterized protein</fullName>
    </submittedName>
</protein>
<gene>
    <name evidence="1" type="ORF">IPMB12_05425</name>
</gene>
<dbReference type="AlphaFoldDB" id="A0A6G9IBF9"/>
<dbReference type="Proteomes" id="UP000501168">
    <property type="component" value="Chromosome"/>
</dbReference>
<reference evidence="1 2" key="1">
    <citation type="submission" date="2020-03" db="EMBL/GenBank/DDBJ databases">
        <title>Complete genome sequence of Orbus sp. IPMB12 (BCRC 80908).</title>
        <authorList>
            <person name="Lo W.-S."/>
            <person name="Chang T.-H."/>
            <person name="Kuo C.-H."/>
        </authorList>
    </citation>
    <scope>NUCLEOTIDE SEQUENCE [LARGE SCALE GENOMIC DNA]</scope>
    <source>
        <strain evidence="1 2">IPMB12</strain>
    </source>
</reference>
<evidence type="ECO:0000313" key="1">
    <source>
        <dbReference type="EMBL" id="QIQ21167.1"/>
    </source>
</evidence>
<sequence length="278" mass="32084">MLKKLFYCGIVILILTGCDNTKPNNIIQSNNLILAEMQLPEFNPNKPLKQLVLYESETPVVSREDTHETNQTIVIYYDSTGAITDTNFSLNLDGESLAHHTIEKADNSWRHTEYVLDDTSNSLVPGYIFTYLTDSAGRINEIQVNEVIKPNHLDIPISAEFSYDNDNRIISSFHQANTQTKTTRYSYLNNGLLHKIEQHIVLTIADLEIIMTTEYAYNDNKEMIQRTRTQYLTNSEQDIEEAMPEVQQCIEFDQDSHCIKFIPKPMREGVLFTQQFIY</sequence>
<evidence type="ECO:0000313" key="2">
    <source>
        <dbReference type="Proteomes" id="UP000501168"/>
    </source>
</evidence>
<dbReference type="Gene3D" id="2.180.10.10">
    <property type="entry name" value="RHS repeat-associated core"/>
    <property type="match status" value="1"/>
</dbReference>